<proteinExistence type="predicted"/>
<evidence type="ECO:0000259" key="1">
    <source>
        <dbReference type="Pfam" id="PF00024"/>
    </source>
</evidence>
<dbReference type="Proteomes" id="UP000242188">
    <property type="component" value="Unassembled WGS sequence"/>
</dbReference>
<dbReference type="STRING" id="6573.A0A210Q8G5"/>
<dbReference type="Pfam" id="PF12248">
    <property type="entry name" value="Methyltransf_FA"/>
    <property type="match status" value="1"/>
</dbReference>
<keyword evidence="4" id="KW-1185">Reference proteome</keyword>
<accession>A0A210Q8G5</accession>
<dbReference type="Pfam" id="PF00024">
    <property type="entry name" value="PAN_1"/>
    <property type="match status" value="1"/>
</dbReference>
<dbReference type="InterPro" id="IPR022041">
    <property type="entry name" value="Methyltransf_FA"/>
</dbReference>
<sequence>MTVTGVDFKQQAVMDAAIGCFLWWMLLLTKCHCEDVELSTLGSQYTLLTKYGYVFTPSPQANFITFQVKACEGAHIGLFQSEDDLMNGYIVVIGAYINTRAMIHNRRGISLVSHTEDGVISCDEYRYFWISWRNDGEVVLGRGEVVFQDVLLTLRDDEYLYQVRFVGITTGSGPSGKWKLPRLRAQRWQVLPMFKNIVMTSGIEWTVEANNPGACAIKCRQHPLCVSFIFNAERQYCQGHNQHFKNVAEGQGHGEMGSHYFTRA</sequence>
<feature type="domain" description="Apple" evidence="1">
    <location>
        <begin position="195"/>
        <end position="242"/>
    </location>
</feature>
<reference evidence="3 4" key="1">
    <citation type="journal article" date="2017" name="Nat. Ecol. Evol.">
        <title>Scallop genome provides insights into evolution of bilaterian karyotype and development.</title>
        <authorList>
            <person name="Wang S."/>
            <person name="Zhang J."/>
            <person name="Jiao W."/>
            <person name="Li J."/>
            <person name="Xun X."/>
            <person name="Sun Y."/>
            <person name="Guo X."/>
            <person name="Huan P."/>
            <person name="Dong B."/>
            <person name="Zhang L."/>
            <person name="Hu X."/>
            <person name="Sun X."/>
            <person name="Wang J."/>
            <person name="Zhao C."/>
            <person name="Wang Y."/>
            <person name="Wang D."/>
            <person name="Huang X."/>
            <person name="Wang R."/>
            <person name="Lv J."/>
            <person name="Li Y."/>
            <person name="Zhang Z."/>
            <person name="Liu B."/>
            <person name="Lu W."/>
            <person name="Hui Y."/>
            <person name="Liang J."/>
            <person name="Zhou Z."/>
            <person name="Hou R."/>
            <person name="Li X."/>
            <person name="Liu Y."/>
            <person name="Li H."/>
            <person name="Ning X."/>
            <person name="Lin Y."/>
            <person name="Zhao L."/>
            <person name="Xing Q."/>
            <person name="Dou J."/>
            <person name="Li Y."/>
            <person name="Mao J."/>
            <person name="Guo H."/>
            <person name="Dou H."/>
            <person name="Li T."/>
            <person name="Mu C."/>
            <person name="Jiang W."/>
            <person name="Fu Q."/>
            <person name="Fu X."/>
            <person name="Miao Y."/>
            <person name="Liu J."/>
            <person name="Yu Q."/>
            <person name="Li R."/>
            <person name="Liao H."/>
            <person name="Li X."/>
            <person name="Kong Y."/>
            <person name="Jiang Z."/>
            <person name="Chourrout D."/>
            <person name="Li R."/>
            <person name="Bao Z."/>
        </authorList>
    </citation>
    <scope>NUCLEOTIDE SEQUENCE [LARGE SCALE GENOMIC DNA]</scope>
    <source>
        <strain evidence="3 4">PY_sf001</strain>
    </source>
</reference>
<evidence type="ECO:0000313" key="4">
    <source>
        <dbReference type="Proteomes" id="UP000242188"/>
    </source>
</evidence>
<dbReference type="AlphaFoldDB" id="A0A210Q8G5"/>
<evidence type="ECO:0000313" key="3">
    <source>
        <dbReference type="EMBL" id="OWF45040.1"/>
    </source>
</evidence>
<evidence type="ECO:0000259" key="2">
    <source>
        <dbReference type="Pfam" id="PF12248"/>
    </source>
</evidence>
<feature type="domain" description="Farnesoic acid O-methyl transferase" evidence="2">
    <location>
        <begin position="50"/>
        <end position="180"/>
    </location>
</feature>
<dbReference type="EMBL" id="NEDP02004605">
    <property type="protein sequence ID" value="OWF45040.1"/>
    <property type="molecule type" value="Genomic_DNA"/>
</dbReference>
<organism evidence="3 4">
    <name type="scientific">Mizuhopecten yessoensis</name>
    <name type="common">Japanese scallop</name>
    <name type="synonym">Patinopecten yessoensis</name>
    <dbReference type="NCBI Taxonomy" id="6573"/>
    <lineage>
        <taxon>Eukaryota</taxon>
        <taxon>Metazoa</taxon>
        <taxon>Spiralia</taxon>
        <taxon>Lophotrochozoa</taxon>
        <taxon>Mollusca</taxon>
        <taxon>Bivalvia</taxon>
        <taxon>Autobranchia</taxon>
        <taxon>Pteriomorphia</taxon>
        <taxon>Pectinida</taxon>
        <taxon>Pectinoidea</taxon>
        <taxon>Pectinidae</taxon>
        <taxon>Mizuhopecten</taxon>
    </lineage>
</organism>
<protein>
    <submittedName>
        <fullName evidence="3">C3 and PZP-like alpha-2-macroglobulin domain-containing protein 8</fullName>
    </submittedName>
</protein>
<gene>
    <name evidence="3" type="ORF">KP79_PYT08073</name>
</gene>
<dbReference type="InterPro" id="IPR003609">
    <property type="entry name" value="Pan_app"/>
</dbReference>
<comment type="caution">
    <text evidence="3">The sequence shown here is derived from an EMBL/GenBank/DDBJ whole genome shotgun (WGS) entry which is preliminary data.</text>
</comment>
<dbReference type="OrthoDB" id="6047374at2759"/>
<name>A0A210Q8G5_MIZYE</name>